<dbReference type="AlphaFoldDB" id="A0A6G1M9E5"/>
<dbReference type="EMBL" id="WIPF01000006">
    <property type="protein sequence ID" value="KAF3230815.1"/>
    <property type="molecule type" value="Genomic_DNA"/>
</dbReference>
<evidence type="ECO:0000259" key="2">
    <source>
        <dbReference type="SMART" id="SM00256"/>
    </source>
</evidence>
<evidence type="ECO:0000313" key="3">
    <source>
        <dbReference type="EMBL" id="KAF3228736.1"/>
    </source>
</evidence>
<organism evidence="4 6">
    <name type="scientific">Orbilia oligospora</name>
    <name type="common">Nematode-trapping fungus</name>
    <name type="synonym">Arthrobotrys oligospora</name>
    <dbReference type="NCBI Taxonomy" id="2813651"/>
    <lineage>
        <taxon>Eukaryota</taxon>
        <taxon>Fungi</taxon>
        <taxon>Dikarya</taxon>
        <taxon>Ascomycota</taxon>
        <taxon>Pezizomycotina</taxon>
        <taxon>Orbiliomycetes</taxon>
        <taxon>Orbiliales</taxon>
        <taxon>Orbiliaceae</taxon>
        <taxon>Orbilia</taxon>
    </lineage>
</organism>
<comment type="caution">
    <text evidence="4">The sequence shown here is derived from an EMBL/GenBank/DDBJ whole genome shotgun (WGS) entry which is preliminary data.</text>
</comment>
<dbReference type="SMART" id="SM00256">
    <property type="entry name" value="FBOX"/>
    <property type="match status" value="2"/>
</dbReference>
<dbReference type="InterPro" id="IPR001810">
    <property type="entry name" value="F-box_dom"/>
</dbReference>
<feature type="domain" description="F-box" evidence="2">
    <location>
        <begin position="11"/>
        <end position="50"/>
    </location>
</feature>
<evidence type="ECO:0000313" key="5">
    <source>
        <dbReference type="Proteomes" id="UP000472727"/>
    </source>
</evidence>
<reference evidence="5 6" key="1">
    <citation type="submission" date="2019-06" db="EMBL/GenBank/DDBJ databases">
        <authorList>
            <person name="Palmer J.M."/>
        </authorList>
    </citation>
    <scope>NUCLEOTIDE SEQUENCE [LARGE SCALE GENOMIC DNA]</scope>
    <source>
        <strain evidence="3 5">TWF106</strain>
        <strain evidence="4 6">TWF191</strain>
    </source>
</reference>
<protein>
    <recommendedName>
        <fullName evidence="2">F-box domain-containing protein</fullName>
    </recommendedName>
</protein>
<sequence>METSISSSLPLPPELILQIISSVDAFTAVYTLRRTSRQLRTLSDAVYPTMHGLPVAAWIKVFRHLSATELSKLKKTSHSFNNLLDFLISREKLPHTYYGQTPVSNDLINRTPRHQILLHPFLRQIEFWYKHWRRFGGRKSIVAAPNILFESPSLLPVDRILVALYPNPRFRDSDTRYFNKVVLRKRRSSKIITNLDMLVAVDEMLGQGINAACVQLRDGILCVSKTPREFGKHIGKTYLGGVDEEIGFIDDLIYDGDFLASASKGRWAFGNRVQYAGLNRRPGEWRLEDTWLVMSVRLSTTCTSLYQLILTSETPEILRLTFHEKLPRITTPVEHGSTQSEDPTRTTQLSKKPPFWQPHPHLHGLRYSIAGEYFHTPRVGTRTIRYWEHEDDELYTPDANATSPPARSITFTTAARFRHRRTNEVSRYYPMRPVRISAPDDGSGRGVSIEDVFKAVRPMFLLPMCPNQVLTDHLESWKEWERNMDGGTGPWATWLKQSEGLLSEELENDPEVLDFDRETPGLEEAWRGLEPEPWKPILIQPDRRLCLLNFAMKYLTDQIMMHPAE</sequence>
<dbReference type="EMBL" id="WIWS01000003">
    <property type="protein sequence ID" value="KAF3228736.1"/>
    <property type="molecule type" value="Genomic_DNA"/>
</dbReference>
<evidence type="ECO:0000256" key="1">
    <source>
        <dbReference type="SAM" id="MobiDB-lite"/>
    </source>
</evidence>
<feature type="domain" description="F-box" evidence="2">
    <location>
        <begin position="53"/>
        <end position="93"/>
    </location>
</feature>
<gene>
    <name evidence="3" type="ORF">TWF106_006255</name>
    <name evidence="4" type="ORF">TWF191_008655</name>
</gene>
<name>A0A6G1M9E5_ORBOL</name>
<feature type="region of interest" description="Disordered" evidence="1">
    <location>
        <begin position="331"/>
        <end position="355"/>
    </location>
</feature>
<dbReference type="Proteomes" id="UP000483672">
    <property type="component" value="Unassembled WGS sequence"/>
</dbReference>
<dbReference type="Pfam" id="PF00646">
    <property type="entry name" value="F-box"/>
    <property type="match status" value="2"/>
</dbReference>
<proteinExistence type="predicted"/>
<evidence type="ECO:0000313" key="6">
    <source>
        <dbReference type="Proteomes" id="UP000483672"/>
    </source>
</evidence>
<dbReference type="Proteomes" id="UP000472727">
    <property type="component" value="Unassembled WGS sequence"/>
</dbReference>
<evidence type="ECO:0000313" key="4">
    <source>
        <dbReference type="EMBL" id="KAF3230815.1"/>
    </source>
</evidence>
<feature type="compositionally biased region" description="Polar residues" evidence="1">
    <location>
        <begin position="336"/>
        <end position="350"/>
    </location>
</feature>
<accession>A0A6G1M9E5</accession>